<evidence type="ECO:0000256" key="10">
    <source>
        <dbReference type="PIRSR" id="PIRSR006113-2"/>
    </source>
</evidence>
<feature type="active site" description="Proton acceptor" evidence="9">
    <location>
        <position position="37"/>
    </location>
</feature>
<evidence type="ECO:0000256" key="4">
    <source>
        <dbReference type="ARBA" id="ARBA00022723"/>
    </source>
</evidence>
<feature type="active site" description="Charge relay system" evidence="9">
    <location>
        <position position="78"/>
    </location>
</feature>
<dbReference type="GO" id="GO:0008616">
    <property type="term" value="P:tRNA queuosine(34) biosynthetic process"/>
    <property type="evidence" value="ECO:0007669"/>
    <property type="project" value="UniProtKB-KW"/>
</dbReference>
<dbReference type="RefSeq" id="WP_066412581.1">
    <property type="nucleotide sequence ID" value="NZ_CP018866.1"/>
</dbReference>
<evidence type="ECO:0000256" key="8">
    <source>
        <dbReference type="PIRNR" id="PIRNR006113"/>
    </source>
</evidence>
<sequence>MLQQIYPQVPHSYQYELNKDMQIAAAHYIPTVSAGKCRQVHGHTYFINVTVAGNELDDSGFLVNFQILKKLLHDKYDHTVLNDHKEVFSDEDSNHFPTTEVVARKMWETIEQHLQTLPNSPTCLQIFVRETPTSYCIYRPKRDCSKNE</sequence>
<feature type="binding site" evidence="10">
    <location>
        <position position="27"/>
    </location>
    <ligand>
        <name>Zn(2+)</name>
        <dbReference type="ChEBI" id="CHEBI:29105"/>
    </ligand>
</feature>
<keyword evidence="5 8" id="KW-0862">Zinc</keyword>
<dbReference type="AlphaFoldDB" id="A0A223KPM3"/>
<comment type="pathway">
    <text evidence="1 8">Purine metabolism; 7-cyano-7-deazaguanine biosynthesis.</text>
</comment>
<dbReference type="InterPro" id="IPR038418">
    <property type="entry name" value="6-PTP_synth/QueD_sf"/>
</dbReference>
<keyword evidence="4 8" id="KW-0479">Metal-binding</keyword>
<dbReference type="SUPFAM" id="SSF55620">
    <property type="entry name" value="Tetrahydrobiopterin biosynthesis enzymes-like"/>
    <property type="match status" value="1"/>
</dbReference>
<evidence type="ECO:0000313" key="11">
    <source>
        <dbReference type="EMBL" id="AST91451.1"/>
    </source>
</evidence>
<dbReference type="UniPathway" id="UPA00391"/>
<accession>A0A223KPM3</accession>
<evidence type="ECO:0000313" key="12">
    <source>
        <dbReference type="Proteomes" id="UP000215224"/>
    </source>
</evidence>
<organism evidence="11 12">
    <name type="scientific">Sutcliffiella cohnii</name>
    <dbReference type="NCBI Taxonomy" id="33932"/>
    <lineage>
        <taxon>Bacteria</taxon>
        <taxon>Bacillati</taxon>
        <taxon>Bacillota</taxon>
        <taxon>Bacilli</taxon>
        <taxon>Bacillales</taxon>
        <taxon>Bacillaceae</taxon>
        <taxon>Sutcliffiella</taxon>
    </lineage>
</organism>
<dbReference type="PIRSF" id="PIRSF006113">
    <property type="entry name" value="PTP_synth"/>
    <property type="match status" value="1"/>
</dbReference>
<dbReference type="Pfam" id="PF01242">
    <property type="entry name" value="PTPS"/>
    <property type="match status" value="1"/>
</dbReference>
<dbReference type="EMBL" id="CP018866">
    <property type="protein sequence ID" value="AST91451.1"/>
    <property type="molecule type" value="Genomic_DNA"/>
</dbReference>
<comment type="similarity">
    <text evidence="2 8">Belongs to the PTPS family. QueD subfamily.</text>
</comment>
<dbReference type="PANTHER" id="PTHR12589:SF7">
    <property type="entry name" value="6-PYRUVOYL TETRAHYDROBIOPTERIN SYNTHASE"/>
    <property type="match status" value="1"/>
</dbReference>
<dbReference type="Gene3D" id="3.30.479.10">
    <property type="entry name" value="6-pyruvoyl tetrahydropterin synthase/QueD"/>
    <property type="match status" value="1"/>
</dbReference>
<evidence type="ECO:0000256" key="3">
    <source>
        <dbReference type="ARBA" id="ARBA00018141"/>
    </source>
</evidence>
<protein>
    <recommendedName>
        <fullName evidence="3 8">6-carboxy-5,6,7,8-tetrahydropterin synthase</fullName>
        <ecNumber evidence="8">4.-.-.-</ecNumber>
    </recommendedName>
</protein>
<dbReference type="InterPro" id="IPR007115">
    <property type="entry name" value="6-PTP_synth/QueD"/>
</dbReference>
<comment type="catalytic activity">
    <reaction evidence="7 8">
        <text>7,8-dihydroneopterin 3'-triphosphate + H2O = 6-carboxy-5,6,7,8-tetrahydropterin + triphosphate + acetaldehyde + 2 H(+)</text>
        <dbReference type="Rhea" id="RHEA:27966"/>
        <dbReference type="ChEBI" id="CHEBI:15343"/>
        <dbReference type="ChEBI" id="CHEBI:15377"/>
        <dbReference type="ChEBI" id="CHEBI:15378"/>
        <dbReference type="ChEBI" id="CHEBI:18036"/>
        <dbReference type="ChEBI" id="CHEBI:58462"/>
        <dbReference type="ChEBI" id="CHEBI:61032"/>
        <dbReference type="EC" id="4.1.2.50"/>
    </reaction>
</comment>
<evidence type="ECO:0000256" key="2">
    <source>
        <dbReference type="ARBA" id="ARBA00008900"/>
    </source>
</evidence>
<feature type="active site" description="Charge relay system" evidence="9">
    <location>
        <position position="130"/>
    </location>
</feature>
<dbReference type="EC" id="4.-.-.-" evidence="8"/>
<keyword evidence="8" id="KW-0671">Queuosine biosynthesis</keyword>
<dbReference type="NCBIfam" id="TIGR03367">
    <property type="entry name" value="queuosine_QueD"/>
    <property type="match status" value="1"/>
</dbReference>
<evidence type="ECO:0000256" key="1">
    <source>
        <dbReference type="ARBA" id="ARBA00005061"/>
    </source>
</evidence>
<name>A0A223KPM3_9BACI</name>
<feature type="binding site" evidence="10">
    <location>
        <position position="43"/>
    </location>
    <ligand>
        <name>Zn(2+)</name>
        <dbReference type="ChEBI" id="CHEBI:29105"/>
    </ligand>
</feature>
<evidence type="ECO:0000256" key="7">
    <source>
        <dbReference type="ARBA" id="ARBA00048807"/>
    </source>
</evidence>
<dbReference type="GO" id="GO:0070497">
    <property type="term" value="F:6-carboxytetrahydropterin synthase activity"/>
    <property type="evidence" value="ECO:0007669"/>
    <property type="project" value="UniProtKB-EC"/>
</dbReference>
<dbReference type="GO" id="GO:0046872">
    <property type="term" value="F:metal ion binding"/>
    <property type="evidence" value="ECO:0007669"/>
    <property type="project" value="UniProtKB-KW"/>
</dbReference>
<dbReference type="Proteomes" id="UP000215224">
    <property type="component" value="Chromosome"/>
</dbReference>
<keyword evidence="12" id="KW-1185">Reference proteome</keyword>
<dbReference type="PANTHER" id="PTHR12589">
    <property type="entry name" value="PYRUVOYL TETRAHYDROBIOPTERIN SYNTHASE"/>
    <property type="match status" value="1"/>
</dbReference>
<evidence type="ECO:0000256" key="5">
    <source>
        <dbReference type="ARBA" id="ARBA00022833"/>
    </source>
</evidence>
<proteinExistence type="inferred from homology"/>
<reference evidence="11 12" key="1">
    <citation type="submission" date="2016-12" db="EMBL/GenBank/DDBJ databases">
        <title>The whole genome sequencing and assembly of Bacillus cohnii DSM 6307T strain.</title>
        <authorList>
            <person name="Lee Y.-J."/>
            <person name="Yi H."/>
            <person name="Bahn Y.-S."/>
            <person name="Kim J.F."/>
            <person name="Lee D.-W."/>
        </authorList>
    </citation>
    <scope>NUCLEOTIDE SEQUENCE [LARGE SCALE GENOMIC DNA]</scope>
    <source>
        <strain evidence="11 12">DSM 6307</strain>
    </source>
</reference>
<feature type="binding site" evidence="10">
    <location>
        <position position="41"/>
    </location>
    <ligand>
        <name>Zn(2+)</name>
        <dbReference type="ChEBI" id="CHEBI:29105"/>
    </ligand>
</feature>
<keyword evidence="6 8" id="KW-0456">Lyase</keyword>
<evidence type="ECO:0000256" key="6">
    <source>
        <dbReference type="ARBA" id="ARBA00023239"/>
    </source>
</evidence>
<gene>
    <name evidence="11" type="ORF">BC6307_09240</name>
</gene>
<comment type="cofactor">
    <cofactor evidence="8 10">
        <name>Zn(2+)</name>
        <dbReference type="ChEBI" id="CHEBI:29105"/>
    </cofactor>
    <text evidence="8 10">Binds 1 zinc ion per subunit.</text>
</comment>
<dbReference type="KEGG" id="bcoh:BC6307_09240"/>
<evidence type="ECO:0000256" key="9">
    <source>
        <dbReference type="PIRSR" id="PIRSR006113-1"/>
    </source>
</evidence>
<dbReference type="STRING" id="1314751.GCA_001591425_00861"/>